<dbReference type="AlphaFoldDB" id="A0A6J6EDH8"/>
<dbReference type="EMBL" id="CAEZTT010000039">
    <property type="protein sequence ID" value="CAB4574227.1"/>
    <property type="molecule type" value="Genomic_DNA"/>
</dbReference>
<evidence type="ECO:0000256" key="6">
    <source>
        <dbReference type="SAM" id="Phobius"/>
    </source>
</evidence>
<feature type="transmembrane region" description="Helical" evidence="6">
    <location>
        <begin position="433"/>
        <end position="451"/>
    </location>
</feature>
<evidence type="ECO:0000256" key="3">
    <source>
        <dbReference type="ARBA" id="ARBA00022748"/>
    </source>
</evidence>
<evidence type="ECO:0000256" key="5">
    <source>
        <dbReference type="ARBA" id="ARBA00023136"/>
    </source>
</evidence>
<gene>
    <name evidence="8" type="ORF">UFOPK1726_00472</name>
</gene>
<keyword evidence="3" id="KW-0201">Cytochrome c-type biogenesis</keyword>
<feature type="domain" description="ResB-like" evidence="7">
    <location>
        <begin position="23"/>
        <end position="483"/>
    </location>
</feature>
<evidence type="ECO:0000256" key="4">
    <source>
        <dbReference type="ARBA" id="ARBA00022989"/>
    </source>
</evidence>
<keyword evidence="5 6" id="KW-0472">Membrane</keyword>
<evidence type="ECO:0000256" key="2">
    <source>
        <dbReference type="ARBA" id="ARBA00022692"/>
    </source>
</evidence>
<dbReference type="PANTHER" id="PTHR31566">
    <property type="entry name" value="CYTOCHROME C BIOGENESIS PROTEIN CCS1, CHLOROPLASTIC"/>
    <property type="match status" value="1"/>
</dbReference>
<proteinExistence type="predicted"/>
<evidence type="ECO:0000256" key="1">
    <source>
        <dbReference type="ARBA" id="ARBA00004141"/>
    </source>
</evidence>
<accession>A0A6J6EDH8</accession>
<dbReference type="GO" id="GO:0016020">
    <property type="term" value="C:membrane"/>
    <property type="evidence" value="ECO:0007669"/>
    <property type="project" value="UniProtKB-SubCell"/>
</dbReference>
<dbReference type="InterPro" id="IPR007816">
    <property type="entry name" value="ResB-like_domain"/>
</dbReference>
<dbReference type="GO" id="GO:0017004">
    <property type="term" value="P:cytochrome complex assembly"/>
    <property type="evidence" value="ECO:0007669"/>
    <property type="project" value="UniProtKB-KW"/>
</dbReference>
<reference evidence="8" key="1">
    <citation type="submission" date="2020-05" db="EMBL/GenBank/DDBJ databases">
        <authorList>
            <person name="Chiriac C."/>
            <person name="Salcher M."/>
            <person name="Ghai R."/>
            <person name="Kavagutti S V."/>
        </authorList>
    </citation>
    <scope>NUCLEOTIDE SEQUENCE</scope>
</reference>
<dbReference type="InterPro" id="IPR023494">
    <property type="entry name" value="Cyt_c_bgen_Ccs1/CcsB/ResB"/>
</dbReference>
<dbReference type="PANTHER" id="PTHR31566:SF0">
    <property type="entry name" value="CYTOCHROME C BIOGENESIS PROTEIN CCS1, CHLOROPLASTIC"/>
    <property type="match status" value="1"/>
</dbReference>
<evidence type="ECO:0000259" key="7">
    <source>
        <dbReference type="Pfam" id="PF05140"/>
    </source>
</evidence>
<evidence type="ECO:0000313" key="8">
    <source>
        <dbReference type="EMBL" id="CAB4574227.1"/>
    </source>
</evidence>
<comment type="subcellular location">
    <subcellularLocation>
        <location evidence="1">Membrane</location>
        <topology evidence="1">Multi-pass membrane protein</topology>
    </subcellularLocation>
</comment>
<protein>
    <submittedName>
        <fullName evidence="8">Unannotated protein</fullName>
    </submittedName>
</protein>
<feature type="transmembrane region" description="Helical" evidence="6">
    <location>
        <begin position="173"/>
        <end position="194"/>
    </location>
</feature>
<keyword evidence="4 6" id="KW-1133">Transmembrane helix</keyword>
<organism evidence="8">
    <name type="scientific">freshwater metagenome</name>
    <dbReference type="NCBI Taxonomy" id="449393"/>
    <lineage>
        <taxon>unclassified sequences</taxon>
        <taxon>metagenomes</taxon>
        <taxon>ecological metagenomes</taxon>
    </lineage>
</organism>
<keyword evidence="2 6" id="KW-0812">Transmembrane</keyword>
<dbReference type="Pfam" id="PF05140">
    <property type="entry name" value="ResB"/>
    <property type="match status" value="1"/>
</dbReference>
<feature type="transmembrane region" description="Helical" evidence="6">
    <location>
        <begin position="68"/>
        <end position="97"/>
    </location>
</feature>
<name>A0A6J6EDH8_9ZZZZ</name>
<sequence length="497" mass="54340">MSETFELTPKELGRFLWRQLTSMRTALLLLLLLVVVSIPGSVLPQQNIDAFGVNQWIEDSPTLGNILLKLGFFNVFSSVWFSAVYLLLLISLVGCILPRSVKHYRALKTQPPAAPANFERLTQFENIELNLPFAAYADQVSEGLVKNKWRVRVNQEKNYIAAEKGYLREVGNLAFHLAVVGIILAVGVGVLFSYRGQMLVREGTAVASTPTQFSSLSFGTAVSVSDLPAITVRLNKFKAEFERGEVQRGAARVFAADVSVQTATDTRDLIIEVNKPLRIDGSKWFLVGHGYAPRVEVTNAEGEIIFSDSVIMLPRDGNFSSEGAIKLPNGENGLGFITAFLPTADFSGQPISIFPSPDNPVLLLAAWQGDLGLDSGVPQNIFRLDVEGLERVGLSSIRPGETWELPGKLGSVKFVGVERFVTFDVARSPGGPWALGFSILALIGLISGLYVRSRRIWLKQLPDGSYQIGALSRSDQPGLESDLKLLKQLCSAAEEKS</sequence>